<proteinExistence type="predicted"/>
<sequence>MTSSLSAGVHELLRGEGHLVADAGDVVELVGGIGELAPAKSGPVLPRDLLPERLIRVLEAVPAGAGGTLELIARAAAGSIDETVGNLYELLALGYVERGGENWKLTRQALSGGFPTCGDPVAKVPSCPDHAP</sequence>
<keyword evidence="2" id="KW-1185">Reference proteome</keyword>
<comment type="caution">
    <text evidence="1">The sequence shown here is derived from an EMBL/GenBank/DDBJ whole genome shotgun (WGS) entry which is preliminary data.</text>
</comment>
<reference evidence="1 2" key="1">
    <citation type="submission" date="2020-02" db="EMBL/GenBank/DDBJ databases">
        <title>Whole genome shotgun sequence of Streptomyces gougerotii NBRC 13043.</title>
        <authorList>
            <person name="Ichikawa N."/>
            <person name="Komaki H."/>
            <person name="Tamura T."/>
        </authorList>
    </citation>
    <scope>NUCLEOTIDE SEQUENCE [LARGE SCALE GENOMIC DNA]</scope>
    <source>
        <strain evidence="1 2">NBRC 13043</strain>
    </source>
</reference>
<protein>
    <submittedName>
        <fullName evidence="1">Uncharacterized protein</fullName>
    </submittedName>
</protein>
<accession>A0ABQ1CYM2</accession>
<name>A0ABQ1CYM2_9ACTN</name>
<evidence type="ECO:0000313" key="1">
    <source>
        <dbReference type="EMBL" id="GFH75346.1"/>
    </source>
</evidence>
<dbReference type="EMBL" id="BLLO01000001">
    <property type="protein sequence ID" value="GFH75346.1"/>
    <property type="molecule type" value="Genomic_DNA"/>
</dbReference>
<evidence type="ECO:0000313" key="2">
    <source>
        <dbReference type="Proteomes" id="UP000480804"/>
    </source>
</evidence>
<dbReference type="Proteomes" id="UP000480804">
    <property type="component" value="Unassembled WGS sequence"/>
</dbReference>
<gene>
    <name evidence="1" type="ORF">Sgou_00160</name>
</gene>
<organism evidence="1 2">
    <name type="scientific">Streptomyces gougerotii</name>
    <dbReference type="NCBI Taxonomy" id="53448"/>
    <lineage>
        <taxon>Bacteria</taxon>
        <taxon>Bacillati</taxon>
        <taxon>Actinomycetota</taxon>
        <taxon>Actinomycetes</taxon>
        <taxon>Kitasatosporales</taxon>
        <taxon>Streptomycetaceae</taxon>
        <taxon>Streptomyces</taxon>
        <taxon>Streptomyces diastaticus group</taxon>
    </lineage>
</organism>